<feature type="compositionally biased region" description="Basic and acidic residues" evidence="1">
    <location>
        <begin position="222"/>
        <end position="232"/>
    </location>
</feature>
<evidence type="ECO:0000313" key="3">
    <source>
        <dbReference type="EMBL" id="ORY36166.1"/>
    </source>
</evidence>
<dbReference type="SUPFAM" id="SSF52087">
    <property type="entry name" value="CRAL/TRIO domain"/>
    <property type="match status" value="1"/>
</dbReference>
<proteinExistence type="predicted"/>
<dbReference type="Pfam" id="PF00650">
    <property type="entry name" value="CRAL_TRIO"/>
    <property type="match status" value="1"/>
</dbReference>
<keyword evidence="4" id="KW-1185">Reference proteome</keyword>
<dbReference type="PROSITE" id="PS50191">
    <property type="entry name" value="CRAL_TRIO"/>
    <property type="match status" value="1"/>
</dbReference>
<feature type="compositionally biased region" description="Low complexity" evidence="1">
    <location>
        <begin position="202"/>
        <end position="218"/>
    </location>
</feature>
<dbReference type="InterPro" id="IPR052578">
    <property type="entry name" value="PI_Transfer_CRAL-TRIO"/>
</dbReference>
<protein>
    <recommendedName>
        <fullName evidence="2">CRAL-TRIO domain-containing protein</fullName>
    </recommendedName>
</protein>
<feature type="domain" description="CRAL-TRIO" evidence="2">
    <location>
        <begin position="223"/>
        <end position="363"/>
    </location>
</feature>
<name>A0A1Y2BN23_9FUNG</name>
<evidence type="ECO:0000313" key="4">
    <source>
        <dbReference type="Proteomes" id="UP000193642"/>
    </source>
</evidence>
<organism evidence="3 4">
    <name type="scientific">Rhizoclosmatium globosum</name>
    <dbReference type="NCBI Taxonomy" id="329046"/>
    <lineage>
        <taxon>Eukaryota</taxon>
        <taxon>Fungi</taxon>
        <taxon>Fungi incertae sedis</taxon>
        <taxon>Chytridiomycota</taxon>
        <taxon>Chytridiomycota incertae sedis</taxon>
        <taxon>Chytridiomycetes</taxon>
        <taxon>Chytridiales</taxon>
        <taxon>Chytriomycetaceae</taxon>
        <taxon>Rhizoclosmatium</taxon>
    </lineage>
</organism>
<sequence>MFKFKKDALAVASSSAPSTSVDVVGRDEPNTGGGHLLNPLGSRFRSRTEVKENQVGNSSLCEPQKESRSGSALPVPSNHQRPASEGSTRAPSPEEQEAFVTVVREKLKSHPYISSLTDLEIKRFLISHRNISANALKQVQATLEWRQSFNFNSILTEDFSDLEATGKLVIDSVDYQQNAIMIWQQHRHVPLPASSVTAAASSNIGTTSASSSSSTPSAQLREPSKKEKKEELSAALQASIERNLRFFVYTIERAKQTHRLRSDNKLIVIIDRIGMTPANYDQPLGKAIVSVMPHYPELFESYYVFPKNAMLMVAWKVTRVFLDPVTVARIKLLGEAEVPSVLGDIMDKRELLVRYGGEKVEGIAEQTGSSGGCVIGTGADSAAGDLVVDDVDDDDDEFVDADEAK</sequence>
<dbReference type="EMBL" id="MCGO01000057">
    <property type="protein sequence ID" value="ORY36166.1"/>
    <property type="molecule type" value="Genomic_DNA"/>
</dbReference>
<feature type="region of interest" description="Disordered" evidence="1">
    <location>
        <begin position="202"/>
        <end position="232"/>
    </location>
</feature>
<dbReference type="CDD" id="cd00170">
    <property type="entry name" value="SEC14"/>
    <property type="match status" value="1"/>
</dbReference>
<dbReference type="InterPro" id="IPR036865">
    <property type="entry name" value="CRAL-TRIO_dom_sf"/>
</dbReference>
<dbReference type="OrthoDB" id="75724at2759"/>
<gene>
    <name evidence="3" type="ORF">BCR33DRAFT_722265</name>
</gene>
<dbReference type="PANTHER" id="PTHR45824">
    <property type="entry name" value="GH16843P"/>
    <property type="match status" value="1"/>
</dbReference>
<dbReference type="InterPro" id="IPR001251">
    <property type="entry name" value="CRAL-TRIO_dom"/>
</dbReference>
<dbReference type="GO" id="GO:0008526">
    <property type="term" value="F:phosphatidylinositol transfer activity"/>
    <property type="evidence" value="ECO:0007669"/>
    <property type="project" value="TreeGrafter"/>
</dbReference>
<feature type="compositionally biased region" description="Low complexity" evidence="1">
    <location>
        <begin position="9"/>
        <end position="23"/>
    </location>
</feature>
<dbReference type="AlphaFoldDB" id="A0A1Y2BN23"/>
<accession>A0A1Y2BN23</accession>
<comment type="caution">
    <text evidence="3">The sequence shown here is derived from an EMBL/GenBank/DDBJ whole genome shotgun (WGS) entry which is preliminary data.</text>
</comment>
<dbReference type="Gene3D" id="3.40.525.10">
    <property type="entry name" value="CRAL-TRIO lipid binding domain"/>
    <property type="match status" value="1"/>
</dbReference>
<dbReference type="SUPFAM" id="SSF46938">
    <property type="entry name" value="CRAL/TRIO N-terminal domain"/>
    <property type="match status" value="1"/>
</dbReference>
<dbReference type="Proteomes" id="UP000193642">
    <property type="component" value="Unassembled WGS sequence"/>
</dbReference>
<feature type="region of interest" description="Disordered" evidence="1">
    <location>
        <begin position="1"/>
        <end position="96"/>
    </location>
</feature>
<evidence type="ECO:0000256" key="1">
    <source>
        <dbReference type="SAM" id="MobiDB-lite"/>
    </source>
</evidence>
<reference evidence="3 4" key="1">
    <citation type="submission" date="2016-07" db="EMBL/GenBank/DDBJ databases">
        <title>Pervasive Adenine N6-methylation of Active Genes in Fungi.</title>
        <authorList>
            <consortium name="DOE Joint Genome Institute"/>
            <person name="Mondo S.J."/>
            <person name="Dannebaum R.O."/>
            <person name="Kuo R.C."/>
            <person name="Labutti K."/>
            <person name="Haridas S."/>
            <person name="Kuo A."/>
            <person name="Salamov A."/>
            <person name="Ahrendt S.R."/>
            <person name="Lipzen A."/>
            <person name="Sullivan W."/>
            <person name="Andreopoulos W.B."/>
            <person name="Clum A."/>
            <person name="Lindquist E."/>
            <person name="Daum C."/>
            <person name="Ramamoorthy G.K."/>
            <person name="Gryganskyi A."/>
            <person name="Culley D."/>
            <person name="Magnuson J.K."/>
            <person name="James T.Y."/>
            <person name="O'Malley M.A."/>
            <person name="Stajich J.E."/>
            <person name="Spatafora J.W."/>
            <person name="Visel A."/>
            <person name="Grigoriev I.V."/>
        </authorList>
    </citation>
    <scope>NUCLEOTIDE SEQUENCE [LARGE SCALE GENOMIC DNA]</scope>
    <source>
        <strain evidence="3 4">JEL800</strain>
    </source>
</reference>
<dbReference type="InterPro" id="IPR036273">
    <property type="entry name" value="CRAL/TRIO_N_dom_sf"/>
</dbReference>
<feature type="compositionally biased region" description="Polar residues" evidence="1">
    <location>
        <begin position="77"/>
        <end position="90"/>
    </location>
</feature>
<dbReference type="STRING" id="329046.A0A1Y2BN23"/>
<dbReference type="PANTHER" id="PTHR45824:SF29">
    <property type="entry name" value="GH16843P"/>
    <property type="match status" value="1"/>
</dbReference>
<evidence type="ECO:0000259" key="2">
    <source>
        <dbReference type="PROSITE" id="PS50191"/>
    </source>
</evidence>